<protein>
    <submittedName>
        <fullName evidence="2">Transcriptional regulator, XRE family</fullName>
    </submittedName>
</protein>
<reference evidence="2 3" key="1">
    <citation type="journal article" date="2011" name="Stand. Genomic Sci.">
        <title>Complete genome sequence of Thermomonospora curvata type strain (B9).</title>
        <authorList>
            <person name="Chertkov O."/>
            <person name="Sikorski J."/>
            <person name="Nolan M."/>
            <person name="Lapidus A."/>
            <person name="Lucas S."/>
            <person name="Del Rio T.G."/>
            <person name="Tice H."/>
            <person name="Cheng J.F."/>
            <person name="Goodwin L."/>
            <person name="Pitluck S."/>
            <person name="Liolios K."/>
            <person name="Ivanova N."/>
            <person name="Mavromatis K."/>
            <person name="Mikhailova N."/>
            <person name="Ovchinnikova G."/>
            <person name="Pati A."/>
            <person name="Chen A."/>
            <person name="Palaniappan K."/>
            <person name="Djao O.D."/>
            <person name="Land M."/>
            <person name="Hauser L."/>
            <person name="Chang Y.J."/>
            <person name="Jeffries C.D."/>
            <person name="Brettin T."/>
            <person name="Han C."/>
            <person name="Detter J.C."/>
            <person name="Rohde M."/>
            <person name="Goker M."/>
            <person name="Woyke T."/>
            <person name="Bristow J."/>
            <person name="Eisen J.A."/>
            <person name="Markowitz V."/>
            <person name="Hugenholtz P."/>
            <person name="Klenk H.P."/>
            <person name="Kyrpides N.C."/>
        </authorList>
    </citation>
    <scope>NUCLEOTIDE SEQUENCE [LARGE SCALE GENOMIC DNA]</scope>
    <source>
        <strain evidence="3">ATCC 19995 / DSM 43183 / JCM 3096 / KCTC 9072 / NBRC 15933 / NCIMB 10081 / Henssen B9</strain>
    </source>
</reference>
<name>D1A5E8_THECD</name>
<dbReference type="InterPro" id="IPR043917">
    <property type="entry name" value="DUF5753"/>
</dbReference>
<dbReference type="SUPFAM" id="SSF47413">
    <property type="entry name" value="lambda repressor-like DNA-binding domains"/>
    <property type="match status" value="1"/>
</dbReference>
<accession>D1A5E8</accession>
<dbReference type="Gene3D" id="1.10.260.40">
    <property type="entry name" value="lambda repressor-like DNA-binding domains"/>
    <property type="match status" value="1"/>
</dbReference>
<dbReference type="Proteomes" id="UP000001918">
    <property type="component" value="Chromosome"/>
</dbReference>
<dbReference type="Pfam" id="PF19054">
    <property type="entry name" value="DUF5753"/>
    <property type="match status" value="1"/>
</dbReference>
<dbReference type="CDD" id="cd00093">
    <property type="entry name" value="HTH_XRE"/>
    <property type="match status" value="1"/>
</dbReference>
<evidence type="ECO:0000313" key="2">
    <source>
        <dbReference type="EMBL" id="ACY96308.1"/>
    </source>
</evidence>
<dbReference type="GO" id="GO:0003677">
    <property type="term" value="F:DNA binding"/>
    <property type="evidence" value="ECO:0007669"/>
    <property type="project" value="InterPro"/>
</dbReference>
<dbReference type="KEGG" id="tcu:Tcur_0715"/>
<proteinExistence type="predicted"/>
<dbReference type="OrthoDB" id="5177725at2"/>
<dbReference type="EMBL" id="CP001738">
    <property type="protein sequence ID" value="ACY96308.1"/>
    <property type="molecule type" value="Genomic_DNA"/>
</dbReference>
<dbReference type="AlphaFoldDB" id="D1A5E8"/>
<dbReference type="SMART" id="SM00530">
    <property type="entry name" value="HTH_XRE"/>
    <property type="match status" value="1"/>
</dbReference>
<sequence length="287" mass="32774">MTRRTSPTVRRRRLAAEMRKLRKEAGKTREEAARYADIAPATVSRIEAAAHAPKVADIMALCRFYGLDEAHTEMLVTLARQSRQRGWWQKVGEDAIPAWFETYVGLEEEVAEIRSYQPEVIFGLLQTEDYARAVLTADDTVGPAEGERRLEVRMRRQKLLEEPDRPKLWIIQNEGALRRHVGGVATMQQQLKHLIDLSRQPGITIQVLPFSAGAHPSMHGAFEILSFPERYDPDVVYIDYRRGSIYLENLDEVDDYTQLFDQLRARAISPDGSRALIGRIIQEMDAS</sequence>
<dbReference type="Pfam" id="PF13560">
    <property type="entry name" value="HTH_31"/>
    <property type="match status" value="1"/>
</dbReference>
<organism evidence="2 3">
    <name type="scientific">Thermomonospora curvata (strain ATCC 19995 / DSM 43183 / JCM 3096 / KCTC 9072 / NBRC 15933 / NCIMB 10081 / Henssen B9)</name>
    <dbReference type="NCBI Taxonomy" id="471852"/>
    <lineage>
        <taxon>Bacteria</taxon>
        <taxon>Bacillati</taxon>
        <taxon>Actinomycetota</taxon>
        <taxon>Actinomycetes</taxon>
        <taxon>Streptosporangiales</taxon>
        <taxon>Thermomonosporaceae</taxon>
        <taxon>Thermomonospora</taxon>
    </lineage>
</organism>
<gene>
    <name evidence="2" type="ordered locus">Tcur_0715</name>
</gene>
<dbReference type="eggNOG" id="COG1476">
    <property type="taxonomic scope" value="Bacteria"/>
</dbReference>
<dbReference type="PROSITE" id="PS50943">
    <property type="entry name" value="HTH_CROC1"/>
    <property type="match status" value="1"/>
</dbReference>
<dbReference type="InterPro" id="IPR010982">
    <property type="entry name" value="Lambda_DNA-bd_dom_sf"/>
</dbReference>
<dbReference type="STRING" id="471852.Tcur_0715"/>
<feature type="domain" description="HTH cro/C1-type" evidence="1">
    <location>
        <begin position="18"/>
        <end position="72"/>
    </location>
</feature>
<dbReference type="HOGENOM" id="CLU_055817_1_0_11"/>
<evidence type="ECO:0000259" key="1">
    <source>
        <dbReference type="PROSITE" id="PS50943"/>
    </source>
</evidence>
<dbReference type="InterPro" id="IPR001387">
    <property type="entry name" value="Cro/C1-type_HTH"/>
</dbReference>
<evidence type="ECO:0000313" key="3">
    <source>
        <dbReference type="Proteomes" id="UP000001918"/>
    </source>
</evidence>
<keyword evidence="3" id="KW-1185">Reference proteome</keyword>